<feature type="signal peptide" evidence="1">
    <location>
        <begin position="1"/>
        <end position="21"/>
    </location>
</feature>
<organism evidence="2 3">
    <name type="scientific">Phaeospirillum tilakii</name>
    <dbReference type="NCBI Taxonomy" id="741673"/>
    <lineage>
        <taxon>Bacteria</taxon>
        <taxon>Pseudomonadati</taxon>
        <taxon>Pseudomonadota</taxon>
        <taxon>Alphaproteobacteria</taxon>
        <taxon>Rhodospirillales</taxon>
        <taxon>Rhodospirillaceae</taxon>
        <taxon>Phaeospirillum</taxon>
    </lineage>
</organism>
<dbReference type="PROSITE" id="PS51257">
    <property type="entry name" value="PROKAR_LIPOPROTEIN"/>
    <property type="match status" value="1"/>
</dbReference>
<dbReference type="EMBL" id="JBHUIY010000018">
    <property type="protein sequence ID" value="MFD2234251.1"/>
    <property type="molecule type" value="Genomic_DNA"/>
</dbReference>
<keyword evidence="1" id="KW-0732">Signal</keyword>
<protein>
    <recommendedName>
        <fullName evidence="4">HdeA/HdeB family protein</fullName>
    </recommendedName>
</protein>
<evidence type="ECO:0000313" key="3">
    <source>
        <dbReference type="Proteomes" id="UP001597296"/>
    </source>
</evidence>
<sequence>MPRIIIMTMIAAGLLAGCTDAQVAKLKTVATAACKVDAVAQPIAATVGTDIANLSGYADEAALAAAIDARAHTAIQQACAGIGGTVAGEVSTSTTTATE</sequence>
<proteinExistence type="predicted"/>
<keyword evidence="3" id="KW-1185">Reference proteome</keyword>
<dbReference type="RefSeq" id="WP_377316285.1">
    <property type="nucleotide sequence ID" value="NZ_JBHUIY010000018.1"/>
</dbReference>
<evidence type="ECO:0000313" key="2">
    <source>
        <dbReference type="EMBL" id="MFD2234251.1"/>
    </source>
</evidence>
<dbReference type="Proteomes" id="UP001597296">
    <property type="component" value="Unassembled WGS sequence"/>
</dbReference>
<comment type="caution">
    <text evidence="2">The sequence shown here is derived from an EMBL/GenBank/DDBJ whole genome shotgun (WGS) entry which is preliminary data.</text>
</comment>
<name>A0ABW5CC09_9PROT</name>
<evidence type="ECO:0000256" key="1">
    <source>
        <dbReference type="SAM" id="SignalP"/>
    </source>
</evidence>
<evidence type="ECO:0008006" key="4">
    <source>
        <dbReference type="Google" id="ProtNLM"/>
    </source>
</evidence>
<reference evidence="3" key="1">
    <citation type="journal article" date="2019" name="Int. J. Syst. Evol. Microbiol.">
        <title>The Global Catalogue of Microorganisms (GCM) 10K type strain sequencing project: providing services to taxonomists for standard genome sequencing and annotation.</title>
        <authorList>
            <consortium name="The Broad Institute Genomics Platform"/>
            <consortium name="The Broad Institute Genome Sequencing Center for Infectious Disease"/>
            <person name="Wu L."/>
            <person name="Ma J."/>
        </authorList>
    </citation>
    <scope>NUCLEOTIDE SEQUENCE [LARGE SCALE GENOMIC DNA]</scope>
    <source>
        <strain evidence="3">KCTC 15012</strain>
    </source>
</reference>
<accession>A0ABW5CC09</accession>
<gene>
    <name evidence="2" type="ORF">ACFSNB_10595</name>
</gene>
<feature type="chain" id="PRO_5046873404" description="HdeA/HdeB family protein" evidence="1">
    <location>
        <begin position="22"/>
        <end position="99"/>
    </location>
</feature>